<evidence type="ECO:0000313" key="2">
    <source>
        <dbReference type="EMBL" id="CAD9427262.1"/>
    </source>
</evidence>
<protein>
    <submittedName>
        <fullName evidence="2">Uncharacterized protein</fullName>
    </submittedName>
</protein>
<name>A0A7S2CIV5_9STRA</name>
<gene>
    <name evidence="2" type="ORF">DSPE1174_LOCUS15113</name>
</gene>
<sequence length="290" mass="31326">MKRACLCIILLMAHANVAFKLSLGHRHAPRLVLSSQKEIVAQAKVKADRRKTKRMQRRHNIGASTELFARNAVVTHATGLTTSYIETTTSSQEMRQQQKFKVGDTVTWTGADEDVPEGTPGVVIGLSTDDPGYFEVDFPEVILEVDGDVLQRVEIPEAAVAPTPPQEPLFKLGDTVTWAGADDDVPEGTLGVVIAVSTDEPGVFEVEFPSVVIFEINGDNLRPAAPSPPVVPVIPKPTPVERQKKESATDSRDALNVVGGVLFGSILLFGPQITELYTSTVVSWVSSSSQ</sequence>
<accession>A0A7S2CIV5</accession>
<evidence type="ECO:0000256" key="1">
    <source>
        <dbReference type="SAM" id="SignalP"/>
    </source>
</evidence>
<reference evidence="2" key="1">
    <citation type="submission" date="2021-01" db="EMBL/GenBank/DDBJ databases">
        <authorList>
            <person name="Corre E."/>
            <person name="Pelletier E."/>
            <person name="Niang G."/>
            <person name="Scheremetjew M."/>
            <person name="Finn R."/>
            <person name="Kale V."/>
            <person name="Holt S."/>
            <person name="Cochrane G."/>
            <person name="Meng A."/>
            <person name="Brown T."/>
            <person name="Cohen L."/>
        </authorList>
    </citation>
    <scope>NUCLEOTIDE SEQUENCE</scope>
    <source>
        <strain evidence="2">CCMP1381</strain>
    </source>
</reference>
<dbReference type="AlphaFoldDB" id="A0A7S2CIV5"/>
<proteinExistence type="predicted"/>
<keyword evidence="1" id="KW-0732">Signal</keyword>
<feature type="chain" id="PRO_5031393217" evidence="1">
    <location>
        <begin position="21"/>
        <end position="290"/>
    </location>
</feature>
<organism evidence="2">
    <name type="scientific">Octactis speculum</name>
    <dbReference type="NCBI Taxonomy" id="3111310"/>
    <lineage>
        <taxon>Eukaryota</taxon>
        <taxon>Sar</taxon>
        <taxon>Stramenopiles</taxon>
        <taxon>Ochrophyta</taxon>
        <taxon>Dictyochophyceae</taxon>
        <taxon>Dictyochales</taxon>
        <taxon>Dictyochaceae</taxon>
        <taxon>Octactis</taxon>
    </lineage>
</organism>
<dbReference type="EMBL" id="HBGS01029683">
    <property type="protein sequence ID" value="CAD9427262.1"/>
    <property type="molecule type" value="Transcribed_RNA"/>
</dbReference>
<feature type="signal peptide" evidence="1">
    <location>
        <begin position="1"/>
        <end position="20"/>
    </location>
</feature>